<accession>A0A2N3XWW3</accession>
<evidence type="ECO:0000256" key="1">
    <source>
        <dbReference type="SAM" id="Phobius"/>
    </source>
</evidence>
<evidence type="ECO:0008006" key="4">
    <source>
        <dbReference type="Google" id="ProtNLM"/>
    </source>
</evidence>
<dbReference type="STRING" id="994479.GCA_000194155_02637"/>
<evidence type="ECO:0000313" key="3">
    <source>
        <dbReference type="Proteomes" id="UP000233786"/>
    </source>
</evidence>
<dbReference type="EMBL" id="PJNB01000001">
    <property type="protein sequence ID" value="PKW15121.1"/>
    <property type="molecule type" value="Genomic_DNA"/>
</dbReference>
<proteinExistence type="predicted"/>
<feature type="transmembrane region" description="Helical" evidence="1">
    <location>
        <begin position="71"/>
        <end position="93"/>
    </location>
</feature>
<keyword evidence="1" id="KW-0812">Transmembrane</keyword>
<organism evidence="2 3">
    <name type="scientific">Saccharopolyspora spinosa</name>
    <dbReference type="NCBI Taxonomy" id="60894"/>
    <lineage>
        <taxon>Bacteria</taxon>
        <taxon>Bacillati</taxon>
        <taxon>Actinomycetota</taxon>
        <taxon>Actinomycetes</taxon>
        <taxon>Pseudonocardiales</taxon>
        <taxon>Pseudonocardiaceae</taxon>
        <taxon>Saccharopolyspora</taxon>
    </lineage>
</organism>
<reference evidence="2" key="1">
    <citation type="submission" date="2017-12" db="EMBL/GenBank/DDBJ databases">
        <title>Sequencing the genomes of 1000 Actinobacteria strains.</title>
        <authorList>
            <person name="Klenk H.-P."/>
        </authorList>
    </citation>
    <scope>NUCLEOTIDE SEQUENCE [LARGE SCALE GENOMIC DNA]</scope>
    <source>
        <strain evidence="2">DSM 44228</strain>
    </source>
</reference>
<evidence type="ECO:0000313" key="2">
    <source>
        <dbReference type="EMBL" id="PKW15121.1"/>
    </source>
</evidence>
<sequence>MVARSGEAYCTAVSKESWSVHLRWAPWFRVVRLRLARDRWPRLSEGPISVVLRFAWLLLLVPVLLGCWLELLVVLLLLPFVLVGRVMGLGWWLEIRTRGCRAGVVRVGSLAAARRVRRALREHLGTHPGVADAHALLAAEGAVFTPVEVSVRRWRLVTHQLSPYGRRRWFLWRRRLSFATAVDSLPSGLGDDPISAIIAIPFLLLFAVLFTGAMLELLAEIALLPLVFLLKLCHLLPWPVELVRQGSAELQAEVRGMFASVRARRELTAGHALQLPLPSLVRRVPQPVS</sequence>
<gene>
    <name evidence="2" type="ORF">A8926_2804</name>
</gene>
<feature type="transmembrane region" description="Helical" evidence="1">
    <location>
        <begin position="47"/>
        <end position="65"/>
    </location>
</feature>
<keyword evidence="1" id="KW-0472">Membrane</keyword>
<comment type="caution">
    <text evidence="2">The sequence shown here is derived from an EMBL/GenBank/DDBJ whole genome shotgun (WGS) entry which is preliminary data.</text>
</comment>
<feature type="transmembrane region" description="Helical" evidence="1">
    <location>
        <begin position="194"/>
        <end position="215"/>
    </location>
</feature>
<keyword evidence="1" id="KW-1133">Transmembrane helix</keyword>
<name>A0A2N3XWW3_SACSN</name>
<dbReference type="AlphaFoldDB" id="A0A2N3XWW3"/>
<keyword evidence="3" id="KW-1185">Reference proteome</keyword>
<dbReference type="Proteomes" id="UP000233786">
    <property type="component" value="Unassembled WGS sequence"/>
</dbReference>
<protein>
    <recommendedName>
        <fullName evidence="4">Sensor protein</fullName>
    </recommendedName>
</protein>